<keyword evidence="1" id="KW-0732">Signal</keyword>
<evidence type="ECO:0000256" key="1">
    <source>
        <dbReference type="SAM" id="SignalP"/>
    </source>
</evidence>
<gene>
    <name evidence="2" type="ORF">FB466_0835</name>
</gene>
<dbReference type="Proteomes" id="UP000318331">
    <property type="component" value="Unassembled WGS sequence"/>
</dbReference>
<evidence type="ECO:0000313" key="3">
    <source>
        <dbReference type="Proteomes" id="UP000318331"/>
    </source>
</evidence>
<dbReference type="EMBL" id="VFPN01000001">
    <property type="protein sequence ID" value="TQM66014.1"/>
    <property type="molecule type" value="Genomic_DNA"/>
</dbReference>
<sequence length="136" mass="14209">MILRKTVASVLLVGALALTPVLTGCAQESGAAENTAVALPEDFPVDVPLADGTIVTAEPFASVGWAATVIVDSADAQQDALDKLTDAGFKNIGTNEDDPKSRTYNYSDGDMSVTVLLSQEGDNFLVDYTMAAIPEK</sequence>
<name>A0A543I615_9MICO</name>
<protein>
    <submittedName>
        <fullName evidence="2">Uncharacterized protein</fullName>
    </submittedName>
</protein>
<dbReference type="OrthoDB" id="4979099at2"/>
<comment type="caution">
    <text evidence="2">The sequence shown here is derived from an EMBL/GenBank/DDBJ whole genome shotgun (WGS) entry which is preliminary data.</text>
</comment>
<feature type="signal peptide" evidence="1">
    <location>
        <begin position="1"/>
        <end position="26"/>
    </location>
</feature>
<dbReference type="RefSeq" id="WP_141916047.1">
    <property type="nucleotide sequence ID" value="NZ_BAAAYS010000005.1"/>
</dbReference>
<evidence type="ECO:0000313" key="2">
    <source>
        <dbReference type="EMBL" id="TQM66014.1"/>
    </source>
</evidence>
<dbReference type="AlphaFoldDB" id="A0A543I615"/>
<dbReference type="PROSITE" id="PS51257">
    <property type="entry name" value="PROKAR_LIPOPROTEIN"/>
    <property type="match status" value="1"/>
</dbReference>
<organism evidence="2 3">
    <name type="scientific">Klugiella xanthotipulae</name>
    <dbReference type="NCBI Taxonomy" id="244735"/>
    <lineage>
        <taxon>Bacteria</taxon>
        <taxon>Bacillati</taxon>
        <taxon>Actinomycetota</taxon>
        <taxon>Actinomycetes</taxon>
        <taxon>Micrococcales</taxon>
        <taxon>Microbacteriaceae</taxon>
        <taxon>Klugiella</taxon>
    </lineage>
</organism>
<proteinExistence type="predicted"/>
<feature type="chain" id="PRO_5038603221" evidence="1">
    <location>
        <begin position="27"/>
        <end position="136"/>
    </location>
</feature>
<accession>A0A543I615</accession>
<reference evidence="2 3" key="1">
    <citation type="submission" date="2019-06" db="EMBL/GenBank/DDBJ databases">
        <title>Sequencing the genomes of 1000 actinobacteria strains.</title>
        <authorList>
            <person name="Klenk H.-P."/>
        </authorList>
    </citation>
    <scope>NUCLEOTIDE SEQUENCE [LARGE SCALE GENOMIC DNA]</scope>
    <source>
        <strain evidence="2 3">DSM 18031</strain>
    </source>
</reference>
<keyword evidence="3" id="KW-1185">Reference proteome</keyword>